<evidence type="ECO:0000256" key="14">
    <source>
        <dbReference type="SAM" id="SignalP"/>
    </source>
</evidence>
<dbReference type="InterPro" id="IPR000719">
    <property type="entry name" value="Prot_kinase_dom"/>
</dbReference>
<dbReference type="PROSITE" id="PS00107">
    <property type="entry name" value="PROTEIN_KINASE_ATP"/>
    <property type="match status" value="1"/>
</dbReference>
<dbReference type="PANTHER" id="PTHR27009">
    <property type="entry name" value="RUST RESISTANCE KINASE LR10-RELATED"/>
    <property type="match status" value="1"/>
</dbReference>
<dbReference type="EMBL" id="JAYMYS010000008">
    <property type="protein sequence ID" value="KAK7385181.1"/>
    <property type="molecule type" value="Genomic_DNA"/>
</dbReference>
<dbReference type="GO" id="GO:0030247">
    <property type="term" value="F:polysaccharide binding"/>
    <property type="evidence" value="ECO:0007669"/>
    <property type="project" value="InterPro"/>
</dbReference>
<proteinExistence type="predicted"/>
<dbReference type="Proteomes" id="UP001386955">
    <property type="component" value="Unassembled WGS sequence"/>
</dbReference>
<feature type="signal peptide" evidence="14">
    <location>
        <begin position="1"/>
        <end position="30"/>
    </location>
</feature>
<dbReference type="AlphaFoldDB" id="A0AAN9RY70"/>
<dbReference type="CDD" id="cd14066">
    <property type="entry name" value="STKc_IRAK"/>
    <property type="match status" value="1"/>
</dbReference>
<dbReference type="GO" id="GO:0005524">
    <property type="term" value="F:ATP binding"/>
    <property type="evidence" value="ECO:0007669"/>
    <property type="project" value="UniProtKB-UniRule"/>
</dbReference>
<evidence type="ECO:0000259" key="15">
    <source>
        <dbReference type="PROSITE" id="PS50011"/>
    </source>
</evidence>
<dbReference type="InterPro" id="IPR011009">
    <property type="entry name" value="Kinase-like_dom_sf"/>
</dbReference>
<dbReference type="InterPro" id="IPR017441">
    <property type="entry name" value="Protein_kinase_ATP_BS"/>
</dbReference>
<evidence type="ECO:0000256" key="7">
    <source>
        <dbReference type="ARBA" id="ARBA00022777"/>
    </source>
</evidence>
<organism evidence="16 17">
    <name type="scientific">Psophocarpus tetragonolobus</name>
    <name type="common">Winged bean</name>
    <name type="synonym">Dolichos tetragonolobus</name>
    <dbReference type="NCBI Taxonomy" id="3891"/>
    <lineage>
        <taxon>Eukaryota</taxon>
        <taxon>Viridiplantae</taxon>
        <taxon>Streptophyta</taxon>
        <taxon>Embryophyta</taxon>
        <taxon>Tracheophyta</taxon>
        <taxon>Spermatophyta</taxon>
        <taxon>Magnoliopsida</taxon>
        <taxon>eudicotyledons</taxon>
        <taxon>Gunneridae</taxon>
        <taxon>Pentapetalae</taxon>
        <taxon>rosids</taxon>
        <taxon>fabids</taxon>
        <taxon>Fabales</taxon>
        <taxon>Fabaceae</taxon>
        <taxon>Papilionoideae</taxon>
        <taxon>50 kb inversion clade</taxon>
        <taxon>NPAAA clade</taxon>
        <taxon>indigoferoid/millettioid clade</taxon>
        <taxon>Phaseoleae</taxon>
        <taxon>Psophocarpus</taxon>
    </lineage>
</organism>
<keyword evidence="3" id="KW-0808">Transferase</keyword>
<dbReference type="PROSITE" id="PS50011">
    <property type="entry name" value="PROTEIN_KINASE_DOM"/>
    <property type="match status" value="1"/>
</dbReference>
<dbReference type="GO" id="GO:0016020">
    <property type="term" value="C:membrane"/>
    <property type="evidence" value="ECO:0007669"/>
    <property type="project" value="UniProtKB-SubCell"/>
</dbReference>
<gene>
    <name evidence="16" type="ORF">VNO78_30893</name>
</gene>
<evidence type="ECO:0000256" key="9">
    <source>
        <dbReference type="ARBA" id="ARBA00022989"/>
    </source>
</evidence>
<feature type="chain" id="PRO_5042903086" description="Protein kinase domain-containing protein" evidence="14">
    <location>
        <begin position="31"/>
        <end position="637"/>
    </location>
</feature>
<evidence type="ECO:0000256" key="10">
    <source>
        <dbReference type="ARBA" id="ARBA00023136"/>
    </source>
</evidence>
<keyword evidence="10 13" id="KW-0472">Membrane</keyword>
<dbReference type="InterPro" id="IPR025287">
    <property type="entry name" value="WAK_GUB"/>
</dbReference>
<accession>A0AAN9RY70</accession>
<dbReference type="Gene3D" id="1.10.510.10">
    <property type="entry name" value="Transferase(Phosphotransferase) domain 1"/>
    <property type="match status" value="1"/>
</dbReference>
<evidence type="ECO:0000256" key="6">
    <source>
        <dbReference type="ARBA" id="ARBA00022741"/>
    </source>
</evidence>
<keyword evidence="11" id="KW-0325">Glycoprotein</keyword>
<name>A0AAN9RY70_PSOTE</name>
<evidence type="ECO:0000256" key="12">
    <source>
        <dbReference type="PROSITE-ProRule" id="PRU10141"/>
    </source>
</evidence>
<evidence type="ECO:0000256" key="4">
    <source>
        <dbReference type="ARBA" id="ARBA00022692"/>
    </source>
</evidence>
<protein>
    <recommendedName>
        <fullName evidence="15">Protein kinase domain-containing protein</fullName>
    </recommendedName>
</protein>
<comment type="subcellular location">
    <subcellularLocation>
        <location evidence="1">Membrane</location>
        <topology evidence="1">Single-pass type I membrane protein</topology>
    </subcellularLocation>
</comment>
<evidence type="ECO:0000256" key="8">
    <source>
        <dbReference type="ARBA" id="ARBA00022840"/>
    </source>
</evidence>
<feature type="domain" description="Protein kinase" evidence="15">
    <location>
        <begin position="348"/>
        <end position="633"/>
    </location>
</feature>
<evidence type="ECO:0000256" key="1">
    <source>
        <dbReference type="ARBA" id="ARBA00004479"/>
    </source>
</evidence>
<keyword evidence="5 14" id="KW-0732">Signal</keyword>
<evidence type="ECO:0000256" key="5">
    <source>
        <dbReference type="ARBA" id="ARBA00022729"/>
    </source>
</evidence>
<dbReference type="SUPFAM" id="SSF56112">
    <property type="entry name" value="Protein kinase-like (PK-like)"/>
    <property type="match status" value="1"/>
</dbReference>
<keyword evidence="6 12" id="KW-0547">Nucleotide-binding</keyword>
<evidence type="ECO:0000313" key="17">
    <source>
        <dbReference type="Proteomes" id="UP001386955"/>
    </source>
</evidence>
<keyword evidence="2" id="KW-0723">Serine/threonine-protein kinase</keyword>
<feature type="transmembrane region" description="Helical" evidence="13">
    <location>
        <begin position="278"/>
        <end position="311"/>
    </location>
</feature>
<evidence type="ECO:0000256" key="3">
    <source>
        <dbReference type="ARBA" id="ARBA00022679"/>
    </source>
</evidence>
<dbReference type="GO" id="GO:0004674">
    <property type="term" value="F:protein serine/threonine kinase activity"/>
    <property type="evidence" value="ECO:0007669"/>
    <property type="project" value="UniProtKB-KW"/>
</dbReference>
<keyword evidence="17" id="KW-1185">Reference proteome</keyword>
<evidence type="ECO:0000256" key="2">
    <source>
        <dbReference type="ARBA" id="ARBA00022527"/>
    </source>
</evidence>
<evidence type="ECO:0000313" key="16">
    <source>
        <dbReference type="EMBL" id="KAK7385181.1"/>
    </source>
</evidence>
<evidence type="ECO:0000256" key="13">
    <source>
        <dbReference type="SAM" id="Phobius"/>
    </source>
</evidence>
<sequence>MRNNLGEIMWRQRAILLVSLLFQVLQNVASNKHVCPPSSCGKISNISHPFRLKGDPKRCGNSRYELVCEDNVTVLYLYSAKYHVQAINYDNFTIRVMEPGLIQQPNCSSLPRFFLSQSNFTNNKDPYQPMPYRSWFSSNYSMEHTFRHIVFLKCINAVTDNTKYVDIASCDSKGYTYAVADLKAKEVEVGCHGMVVSPTSLWDFHTNTNNYSDTLIYKALAYGFEISWMEFACKELCGRYTHCYFNTTAQKLDCYPGCSTIPWLDGPKCGIREQLLAWAGIIITVAMYVILASWVCKYLFGVPLIIAFAIYKWRKRHVSLYEGIENYLEQNNLMSIRYSYKEIKKMGGGFKEKLGEGGYGSVFKGKLRSGPTVAIKMLNKSKGNGQDFINEITTIGRIHHHNIVQLIGFCVEGSKRYLVYEFMPNGSLDKIIFSKDGSVQLSYDKIYDISIGVARGISYLHYGCEMKILHFDIKPHNILLDENFIPKISDFGLAKLYPINNSIVTMTQVRGTRGYMAPELFYKNVGRISHKVDVYSFGMLLMEMTSKRKNLNPHEERLSQIYFPSWIYDHLEEERDIETEDITDEEKKIIKQMIIVALWCIQLNPNDRPSMNKVIEMLEGDIKSLKIPPRPTLTPHE</sequence>
<dbReference type="Pfam" id="PF13947">
    <property type="entry name" value="GUB_WAK_bind"/>
    <property type="match status" value="1"/>
</dbReference>
<dbReference type="Pfam" id="PF00069">
    <property type="entry name" value="Pkinase"/>
    <property type="match status" value="1"/>
</dbReference>
<reference evidence="16 17" key="1">
    <citation type="submission" date="2024-01" db="EMBL/GenBank/DDBJ databases">
        <title>The genomes of 5 underutilized Papilionoideae crops provide insights into root nodulation and disease resistanc.</title>
        <authorList>
            <person name="Jiang F."/>
        </authorList>
    </citation>
    <scope>NUCLEOTIDE SEQUENCE [LARGE SCALE GENOMIC DNA]</scope>
    <source>
        <strain evidence="16">DUOXIRENSHENG_FW03</strain>
        <tissue evidence="16">Leaves</tissue>
    </source>
</reference>
<keyword evidence="4 13" id="KW-0812">Transmembrane</keyword>
<evidence type="ECO:0000256" key="11">
    <source>
        <dbReference type="ARBA" id="ARBA00023180"/>
    </source>
</evidence>
<keyword evidence="9 13" id="KW-1133">Transmembrane helix</keyword>
<keyword evidence="8 12" id="KW-0067">ATP-binding</keyword>
<dbReference type="Gene3D" id="3.30.200.20">
    <property type="entry name" value="Phosphorylase Kinase, domain 1"/>
    <property type="match status" value="1"/>
</dbReference>
<dbReference type="SMART" id="SM00220">
    <property type="entry name" value="S_TKc"/>
    <property type="match status" value="1"/>
</dbReference>
<dbReference type="PROSITE" id="PS00108">
    <property type="entry name" value="PROTEIN_KINASE_ST"/>
    <property type="match status" value="1"/>
</dbReference>
<dbReference type="InterPro" id="IPR008271">
    <property type="entry name" value="Ser/Thr_kinase_AS"/>
</dbReference>
<dbReference type="FunFam" id="3.30.200.20:FF:000178">
    <property type="entry name" value="serine/threonine-protein kinase PBS1-like"/>
    <property type="match status" value="1"/>
</dbReference>
<dbReference type="FunFam" id="1.10.510.10:FF:000590">
    <property type="entry name" value="PR5-like receptor kinase"/>
    <property type="match status" value="1"/>
</dbReference>
<feature type="binding site" evidence="12">
    <location>
        <position position="376"/>
    </location>
    <ligand>
        <name>ATP</name>
        <dbReference type="ChEBI" id="CHEBI:30616"/>
    </ligand>
</feature>
<comment type="caution">
    <text evidence="16">The sequence shown here is derived from an EMBL/GenBank/DDBJ whole genome shotgun (WGS) entry which is preliminary data.</text>
</comment>
<keyword evidence="7" id="KW-0418">Kinase</keyword>
<dbReference type="InterPro" id="IPR045874">
    <property type="entry name" value="LRK10/LRL21-25-like"/>
</dbReference>